<protein>
    <submittedName>
        <fullName evidence="5">Cell wall-binding protein</fullName>
    </submittedName>
    <submittedName>
        <fullName evidence="6">Transglutaminase-like putative cysteine protease</fullName>
    </submittedName>
</protein>
<evidence type="ECO:0000313" key="7">
    <source>
        <dbReference type="Proteomes" id="UP000031866"/>
    </source>
</evidence>
<feature type="domain" description="Transglutaminase-like" evidence="4">
    <location>
        <begin position="147"/>
        <end position="203"/>
    </location>
</feature>
<keyword evidence="1" id="KW-0677">Repeat</keyword>
<evidence type="ECO:0000313" key="6">
    <source>
        <dbReference type="EMBL" id="NRV11880.1"/>
    </source>
</evidence>
<evidence type="ECO:0000256" key="3">
    <source>
        <dbReference type="SAM" id="SignalP"/>
    </source>
</evidence>
<keyword evidence="6" id="KW-0378">Hydrolase</keyword>
<organism evidence="5 7">
    <name type="scientific">Clostridium beijerinckii</name>
    <name type="common">Clostridium MP</name>
    <dbReference type="NCBI Taxonomy" id="1520"/>
    <lineage>
        <taxon>Bacteria</taxon>
        <taxon>Bacillati</taxon>
        <taxon>Bacillota</taxon>
        <taxon>Clostridia</taxon>
        <taxon>Eubacteriales</taxon>
        <taxon>Clostridiaceae</taxon>
        <taxon>Clostridium</taxon>
    </lineage>
</organism>
<dbReference type="SUPFAM" id="SSF54001">
    <property type="entry name" value="Cysteine proteinases"/>
    <property type="match status" value="1"/>
</dbReference>
<dbReference type="SUPFAM" id="SSF69360">
    <property type="entry name" value="Cell wall binding repeat"/>
    <property type="match status" value="1"/>
</dbReference>
<evidence type="ECO:0000256" key="1">
    <source>
        <dbReference type="ARBA" id="ARBA00022737"/>
    </source>
</evidence>
<evidence type="ECO:0000256" key="2">
    <source>
        <dbReference type="PROSITE-ProRule" id="PRU00591"/>
    </source>
</evidence>
<dbReference type="Gene3D" id="3.10.620.30">
    <property type="match status" value="1"/>
</dbReference>
<sequence length="341" mass="39314">MRNVIRNLLLGLIIISAIMGQPVFAADNDLNSYVYNHLENWDTEFQIDYYKSDVLEVVQNIAKDDDYLMRSLEKMVYERVGDKATLKVTYRTTKDQELYINQELTKIVNSITTNGMSDFDKVKAINEYLINRFEYDDSLVSNNAYSALTTGKTTCQGYAMTAYKMLKLAGVENKIIIGNLDGVPHGWNLVKLNNKWYHLDVTNNDALGNNKYFLRQDKVLKNDGFTWKESDYPECFEDYNYENNKASSYTGLLSELKSNKDGKWNLVNSAWYFMENTGRYATGWNVIDNNWYYLGNDGIMKTGWIYSNGKWYYCYPGSGAMALNSVIDGKYRVDSNGAWIS</sequence>
<dbReference type="GO" id="GO:0005737">
    <property type="term" value="C:cytoplasm"/>
    <property type="evidence" value="ECO:0007669"/>
    <property type="project" value="TreeGrafter"/>
</dbReference>
<keyword evidence="6" id="KW-0645">Protease</keyword>
<feature type="signal peptide" evidence="3">
    <location>
        <begin position="1"/>
        <end position="25"/>
    </location>
</feature>
<dbReference type="Proteomes" id="UP000031866">
    <property type="component" value="Chromosome"/>
</dbReference>
<dbReference type="InterPro" id="IPR038765">
    <property type="entry name" value="Papain-like_cys_pep_sf"/>
</dbReference>
<dbReference type="EMBL" id="JABSXK010000001">
    <property type="protein sequence ID" value="NRV11880.1"/>
    <property type="molecule type" value="Genomic_DNA"/>
</dbReference>
<dbReference type="EMBL" id="CP010086">
    <property type="protein sequence ID" value="AJG99682.1"/>
    <property type="molecule type" value="Genomic_DNA"/>
</dbReference>
<dbReference type="InterPro" id="IPR052557">
    <property type="entry name" value="CAP/Cytokinesis_protein"/>
</dbReference>
<reference evidence="7" key="1">
    <citation type="submission" date="2014-12" db="EMBL/GenBank/DDBJ databases">
        <title>Genome sequence of Clostridium beijerinckii strain 59B.</title>
        <authorList>
            <person name="Little G.T."/>
            <person name="Minton N.P."/>
        </authorList>
    </citation>
    <scope>NUCLEOTIDE SEQUENCE [LARGE SCALE GENOMIC DNA]</scope>
    <source>
        <strain evidence="7">59B</strain>
    </source>
</reference>
<dbReference type="RefSeq" id="WP_041897192.1">
    <property type="nucleotide sequence ID" value="NZ_CP010086.2"/>
</dbReference>
<dbReference type="Gene3D" id="2.10.270.10">
    <property type="entry name" value="Cholin Binding"/>
    <property type="match status" value="1"/>
</dbReference>
<reference evidence="6" key="3">
    <citation type="submission" date="2020-05" db="EMBL/GenBank/DDBJ databases">
        <title>Genomic insights into acetone-butanol-ethanol (ABE) fermentation by sequencing solventogenic clostridia strains.</title>
        <authorList>
            <person name="Brown S."/>
        </authorList>
    </citation>
    <scope>NUCLEOTIDE SEQUENCE</scope>
    <source>
        <strain evidence="6">DJ126</strain>
    </source>
</reference>
<proteinExistence type="predicted"/>
<dbReference type="Proteomes" id="UP000821656">
    <property type="component" value="Unassembled WGS sequence"/>
</dbReference>
<dbReference type="Pfam" id="PF01841">
    <property type="entry name" value="Transglut_core"/>
    <property type="match status" value="1"/>
</dbReference>
<dbReference type="KEGG" id="cbei:LF65_03117"/>
<dbReference type="PROSITE" id="PS51170">
    <property type="entry name" value="CW"/>
    <property type="match status" value="1"/>
</dbReference>
<dbReference type="InterPro" id="IPR002931">
    <property type="entry name" value="Transglutaminase-like"/>
</dbReference>
<dbReference type="PANTHER" id="PTHR46333:SF2">
    <property type="entry name" value="CYTOKINESIS PROTEIN 3"/>
    <property type="match status" value="1"/>
</dbReference>
<accession>A0A0B5QNY6</accession>
<dbReference type="GO" id="GO:0006508">
    <property type="term" value="P:proteolysis"/>
    <property type="evidence" value="ECO:0007669"/>
    <property type="project" value="UniProtKB-KW"/>
</dbReference>
<dbReference type="AlphaFoldDB" id="A0A0B5QNY6"/>
<dbReference type="SMART" id="SM00460">
    <property type="entry name" value="TGc"/>
    <property type="match status" value="1"/>
</dbReference>
<dbReference type="InterPro" id="IPR018337">
    <property type="entry name" value="Cell_wall/Cho-bd_repeat"/>
</dbReference>
<dbReference type="GO" id="GO:0008233">
    <property type="term" value="F:peptidase activity"/>
    <property type="evidence" value="ECO:0007669"/>
    <property type="project" value="UniProtKB-KW"/>
</dbReference>
<gene>
    <name evidence="6" type="ORF">DFH45_004843</name>
    <name evidence="5" type="ORF">LF65_03117</name>
</gene>
<name>A0A0B5QNY6_CLOBE</name>
<dbReference type="PANTHER" id="PTHR46333">
    <property type="entry name" value="CYTOKINESIS PROTEIN 3"/>
    <property type="match status" value="1"/>
</dbReference>
<feature type="chain" id="PRO_5013445863" evidence="3">
    <location>
        <begin position="26"/>
        <end position="341"/>
    </location>
</feature>
<dbReference type="Pfam" id="PF19127">
    <property type="entry name" value="Choline_bind_3"/>
    <property type="match status" value="1"/>
</dbReference>
<feature type="repeat" description="Cell wall-binding" evidence="2">
    <location>
        <begin position="281"/>
        <end position="300"/>
    </location>
</feature>
<reference evidence="5" key="2">
    <citation type="submission" date="2016-02" db="EMBL/GenBank/DDBJ databases">
        <title>Genome sequence of Clostridium beijerinckii strain 59B.</title>
        <authorList>
            <person name="Little G.T."/>
            <person name="Minton N.P."/>
        </authorList>
    </citation>
    <scope>NUCLEOTIDE SEQUENCE</scope>
    <source>
        <strain evidence="5">NCIMB 14988</strain>
    </source>
</reference>
<evidence type="ECO:0000259" key="4">
    <source>
        <dbReference type="SMART" id="SM00460"/>
    </source>
</evidence>
<keyword evidence="3" id="KW-0732">Signal</keyword>
<evidence type="ECO:0000313" key="5">
    <source>
        <dbReference type="EMBL" id="AJG99682.1"/>
    </source>
</evidence>
<dbReference type="STRING" id="1520.LF65_03117"/>
<dbReference type="OrthoDB" id="9788327at2"/>